<feature type="transmembrane region" description="Helical" evidence="9">
    <location>
        <begin position="250"/>
        <end position="268"/>
    </location>
</feature>
<dbReference type="EMBL" id="JARGYT010000018">
    <property type="protein sequence ID" value="MDZ5762059.1"/>
    <property type="molecule type" value="Genomic_DNA"/>
</dbReference>
<evidence type="ECO:0000256" key="2">
    <source>
        <dbReference type="ARBA" id="ARBA00005417"/>
    </source>
</evidence>
<reference evidence="12 13" key="1">
    <citation type="submission" date="2023-02" db="EMBL/GenBank/DDBJ databases">
        <title>Host association and intracellularity evolved multiple times independently in the Rickettsiales.</title>
        <authorList>
            <person name="Castelli M."/>
            <person name="Nardi T."/>
            <person name="Gammuto L."/>
            <person name="Bellinzona G."/>
            <person name="Sabaneyeva E."/>
            <person name="Potekhin A."/>
            <person name="Serra V."/>
            <person name="Petroni G."/>
            <person name="Sassera D."/>
        </authorList>
    </citation>
    <scope>NUCLEOTIDE SEQUENCE [LARGE SCALE GENOMIC DNA]</scope>
    <source>
        <strain evidence="12 13">BOD18</strain>
    </source>
</reference>
<keyword evidence="4" id="KW-0547">Nucleotide-binding</keyword>
<dbReference type="InterPro" id="IPR003439">
    <property type="entry name" value="ABC_transporter-like_ATP-bd"/>
</dbReference>
<dbReference type="PROSITE" id="PS50929">
    <property type="entry name" value="ABC_TM1F"/>
    <property type="match status" value="1"/>
</dbReference>
<dbReference type="CDD" id="cd03246">
    <property type="entry name" value="ABCC_Protease_Secretion"/>
    <property type="match status" value="1"/>
</dbReference>
<feature type="transmembrane region" description="Helical" evidence="9">
    <location>
        <begin position="131"/>
        <end position="152"/>
    </location>
</feature>
<name>A0ABU5L7F7_9RICK</name>
<dbReference type="SUPFAM" id="SSF90123">
    <property type="entry name" value="ABC transporter transmembrane region"/>
    <property type="match status" value="1"/>
</dbReference>
<evidence type="ECO:0000259" key="11">
    <source>
        <dbReference type="PROSITE" id="PS50929"/>
    </source>
</evidence>
<accession>A0ABU5L7F7</accession>
<dbReference type="NCBIfam" id="TIGR01842">
    <property type="entry name" value="type_I_sec_PrtD"/>
    <property type="match status" value="1"/>
</dbReference>
<dbReference type="PANTHER" id="PTHR43394">
    <property type="entry name" value="ATP-DEPENDENT PERMEASE MDL1, MITOCHONDRIAL"/>
    <property type="match status" value="1"/>
</dbReference>
<feature type="transmembrane region" description="Helical" evidence="9">
    <location>
        <begin position="158"/>
        <end position="178"/>
    </location>
</feature>
<dbReference type="Pfam" id="PF00664">
    <property type="entry name" value="ABC_membrane"/>
    <property type="match status" value="1"/>
</dbReference>
<dbReference type="InterPro" id="IPR011527">
    <property type="entry name" value="ABC1_TM_dom"/>
</dbReference>
<dbReference type="InterPro" id="IPR036640">
    <property type="entry name" value="ABC1_TM_sf"/>
</dbReference>
<dbReference type="Gene3D" id="3.40.50.300">
    <property type="entry name" value="P-loop containing nucleotide triphosphate hydrolases"/>
    <property type="match status" value="1"/>
</dbReference>
<keyword evidence="7 9" id="KW-0472">Membrane</keyword>
<dbReference type="SMART" id="SM00382">
    <property type="entry name" value="AAA"/>
    <property type="match status" value="1"/>
</dbReference>
<keyword evidence="3 9" id="KW-0812">Transmembrane</keyword>
<proteinExistence type="inferred from homology"/>
<feature type="domain" description="ABC transporter" evidence="10">
    <location>
        <begin position="334"/>
        <end position="566"/>
    </location>
</feature>
<evidence type="ECO:0000259" key="10">
    <source>
        <dbReference type="PROSITE" id="PS50893"/>
    </source>
</evidence>
<comment type="caution">
    <text evidence="12">The sequence shown here is derived from an EMBL/GenBank/DDBJ whole genome shotgun (WGS) entry which is preliminary data.</text>
</comment>
<keyword evidence="13" id="KW-1185">Reference proteome</keyword>
<feature type="transmembrane region" description="Helical" evidence="9">
    <location>
        <begin position="61"/>
        <end position="79"/>
    </location>
</feature>
<gene>
    <name evidence="12" type="ORF">Cyrtocomes_00426</name>
</gene>
<dbReference type="PANTHER" id="PTHR43394:SF1">
    <property type="entry name" value="ATP-BINDING CASSETTE SUB-FAMILY B MEMBER 10, MITOCHONDRIAL"/>
    <property type="match status" value="1"/>
</dbReference>
<evidence type="ECO:0000256" key="4">
    <source>
        <dbReference type="ARBA" id="ARBA00022741"/>
    </source>
</evidence>
<dbReference type="InterPro" id="IPR027417">
    <property type="entry name" value="P-loop_NTPase"/>
</dbReference>
<dbReference type="Proteomes" id="UP001293791">
    <property type="component" value="Unassembled WGS sequence"/>
</dbReference>
<dbReference type="Pfam" id="PF00005">
    <property type="entry name" value="ABC_tran"/>
    <property type="match status" value="1"/>
</dbReference>
<dbReference type="PROSITE" id="PS00211">
    <property type="entry name" value="ABC_TRANSPORTER_1"/>
    <property type="match status" value="1"/>
</dbReference>
<feature type="transmembrane region" description="Helical" evidence="9">
    <location>
        <begin position="21"/>
        <end position="41"/>
    </location>
</feature>
<feature type="domain" description="ABC transmembrane type-1" evidence="11">
    <location>
        <begin position="28"/>
        <end position="303"/>
    </location>
</feature>
<organism evidence="12 13">
    <name type="scientific">Candidatus Cyrtobacter comes</name>
    <dbReference type="NCBI Taxonomy" id="675776"/>
    <lineage>
        <taxon>Bacteria</taxon>
        <taxon>Pseudomonadati</taxon>
        <taxon>Pseudomonadota</taxon>
        <taxon>Alphaproteobacteria</taxon>
        <taxon>Rickettsiales</taxon>
        <taxon>Candidatus Midichloriaceae</taxon>
        <taxon>Candidatus Cyrtobacter</taxon>
    </lineage>
</organism>
<evidence type="ECO:0000256" key="9">
    <source>
        <dbReference type="SAM" id="Phobius"/>
    </source>
</evidence>
<evidence type="ECO:0000256" key="7">
    <source>
        <dbReference type="ARBA" id="ARBA00023136"/>
    </source>
</evidence>
<protein>
    <submittedName>
        <fullName evidence="12">AprD family type I secretion system permease/ATPase</fullName>
    </submittedName>
</protein>
<evidence type="ECO:0000313" key="12">
    <source>
        <dbReference type="EMBL" id="MDZ5762059.1"/>
    </source>
</evidence>
<comment type="similarity">
    <text evidence="2">Belongs to the ABC transporter superfamily.</text>
</comment>
<dbReference type="RefSeq" id="WP_322497546.1">
    <property type="nucleotide sequence ID" value="NZ_JARGYT010000018.1"/>
</dbReference>
<dbReference type="PROSITE" id="PS50893">
    <property type="entry name" value="ABC_TRANSPORTER_2"/>
    <property type="match status" value="1"/>
</dbReference>
<evidence type="ECO:0000256" key="3">
    <source>
        <dbReference type="ARBA" id="ARBA00022692"/>
    </source>
</evidence>
<comment type="function">
    <text evidence="8">Part of an ABC transporter complex. Transmembrane domains (TMD) form a pore in the inner membrane and the ATP-binding domain (NBD) is responsible for energy generation.</text>
</comment>
<comment type="subcellular location">
    <subcellularLocation>
        <location evidence="1">Cell membrane</location>
        <topology evidence="1">Multi-pass membrane protein</topology>
    </subcellularLocation>
</comment>
<keyword evidence="5" id="KW-0067">ATP-binding</keyword>
<dbReference type="InterPro" id="IPR010128">
    <property type="entry name" value="ATPase_T1SS_PrtD-like"/>
</dbReference>
<keyword evidence="6 9" id="KW-1133">Transmembrane helix</keyword>
<evidence type="ECO:0000256" key="6">
    <source>
        <dbReference type="ARBA" id="ARBA00022989"/>
    </source>
</evidence>
<evidence type="ECO:0000313" key="13">
    <source>
        <dbReference type="Proteomes" id="UP001293791"/>
    </source>
</evidence>
<dbReference type="InterPro" id="IPR003593">
    <property type="entry name" value="AAA+_ATPase"/>
</dbReference>
<dbReference type="Gene3D" id="1.20.1560.10">
    <property type="entry name" value="ABC transporter type 1, transmembrane domain"/>
    <property type="match status" value="1"/>
</dbReference>
<dbReference type="InterPro" id="IPR017871">
    <property type="entry name" value="ABC_transporter-like_CS"/>
</dbReference>
<dbReference type="SUPFAM" id="SSF52540">
    <property type="entry name" value="P-loop containing nucleoside triphosphate hydrolases"/>
    <property type="match status" value="1"/>
</dbReference>
<evidence type="ECO:0000256" key="5">
    <source>
        <dbReference type="ARBA" id="ARBA00022840"/>
    </source>
</evidence>
<evidence type="ECO:0000256" key="1">
    <source>
        <dbReference type="ARBA" id="ARBA00004651"/>
    </source>
</evidence>
<sequence length="567" mass="61836">MKAVQDKKSNETPLALALQSIRGIVSYIFVCGFFVNILLLSTSVYSMQVLDRVLSSGNTNTLLMLTLVVILALALLSLLQGARSFGMSLFGIWFENKLSEGVFRNSIKTSLVAKSKAGSQQLRDLQTIKTYVTSPALVSIFDTPWAIIFIIVLFMLHLYIGIIAIIGIVVTVFFAIITNKSTKPLLEKNNENFIKSMRNAEQAIRNAEVVESMGMFKNVLISWQKFNSLVQDTQNIVSQRQSILSEVNKFFRLVVQISVTGVGAWLAINHEISTGAIIASSSIMGRALSPFEVFINSIKSFLDCRKAYLRLNESYMRMPDDDNRMSLPEPSGSIVLEGVYFAPPMSQKYIIKGISFSIKAGEAVAVIGASGSGKTSLAKLIVGAWRPSVGAIRIDGANIHDWNRDELGRHVGYLPQDIELFSGSVKVNIARMDENPDPEEVLRAAQLAGVHEMVLRLPNAYDTEIGPDGSVLSGGQRQRIALARAFYGKPNIILLDEPNSSLDSEGEAALSAAIDFAKTSGVTIVVISHRAPVLSVVDKIAVVSDGALAAFGPAREVMNKMQNTLLN</sequence>
<evidence type="ECO:0000256" key="8">
    <source>
        <dbReference type="ARBA" id="ARBA00024725"/>
    </source>
</evidence>
<dbReference type="InterPro" id="IPR039421">
    <property type="entry name" value="Type_1_exporter"/>
</dbReference>